<evidence type="ECO:0000313" key="4">
    <source>
        <dbReference type="EMBL" id="WDR03397.1"/>
    </source>
</evidence>
<dbReference type="PANTHER" id="PTHR43022">
    <property type="entry name" value="PROTEIN SMF"/>
    <property type="match status" value="1"/>
</dbReference>
<keyword evidence="5" id="KW-1185">Reference proteome</keyword>
<feature type="domain" description="Smf/DprA SLOG" evidence="2">
    <location>
        <begin position="82"/>
        <end position="289"/>
    </location>
</feature>
<evidence type="ECO:0000259" key="2">
    <source>
        <dbReference type="Pfam" id="PF02481"/>
    </source>
</evidence>
<feature type="domain" description="DprA winged helix" evidence="3">
    <location>
        <begin position="317"/>
        <end position="370"/>
    </location>
</feature>
<comment type="similarity">
    <text evidence="1">Belongs to the DprA/Smf family.</text>
</comment>
<proteinExistence type="inferred from homology"/>
<dbReference type="RefSeq" id="WP_282219791.1">
    <property type="nucleotide sequence ID" value="NZ_CP118246.1"/>
</dbReference>
<dbReference type="EMBL" id="CP118246">
    <property type="protein sequence ID" value="WDR03397.1"/>
    <property type="molecule type" value="Genomic_DNA"/>
</dbReference>
<dbReference type="InterPro" id="IPR003488">
    <property type="entry name" value="DprA"/>
</dbReference>
<dbReference type="InterPro" id="IPR041614">
    <property type="entry name" value="DprA_WH"/>
</dbReference>
<accession>A0ABY7YQD7</accession>
<dbReference type="Pfam" id="PF02481">
    <property type="entry name" value="DNA_processg_A"/>
    <property type="match status" value="1"/>
</dbReference>
<dbReference type="Gene3D" id="3.40.50.450">
    <property type="match status" value="1"/>
</dbReference>
<dbReference type="Pfam" id="PF21102">
    <property type="entry name" value="DprA_N"/>
    <property type="match status" value="1"/>
</dbReference>
<dbReference type="PANTHER" id="PTHR43022:SF1">
    <property type="entry name" value="PROTEIN SMF"/>
    <property type="match status" value="1"/>
</dbReference>
<dbReference type="Pfam" id="PF17782">
    <property type="entry name" value="WHD_DprA"/>
    <property type="match status" value="1"/>
</dbReference>
<evidence type="ECO:0000259" key="3">
    <source>
        <dbReference type="Pfam" id="PF17782"/>
    </source>
</evidence>
<sequence>MASLPTQASLTLAQQTAWLRLIRTENVGPVTFRQLLNRFGSADAALEALPRLVKNTGKTPRITTLTAAEDEIAGLQKYGGRLVTTADSAYPPLLRHIAGAPPLLTMIGGKDLEWQRTVGIVGARNASAAGIKMTRLLCQDLGAHGYTIISGLARGIDAAAHKAALHTGTVAALAGGLDKIYPDDNIPLAHDIIDSGGALLTEMPLGWEPRARDFPRRNRLVSGMSLGIVVVEAAKRSGSLITARLALEQNRDVFAVPGSPLDPRAEGGNALIQQGARLIVGANDIVETLNLADPVRAGLFDREWEPDAGIGQPLDYTEPTPDDLTRLRTALSTTPVEVDELVQQSCLPVGTVQMLLLELDLSGQLEWSSGQLVALRP</sequence>
<dbReference type="SUPFAM" id="SSF102405">
    <property type="entry name" value="MCP/YpsA-like"/>
    <property type="match status" value="1"/>
</dbReference>
<organism evidence="4 5">
    <name type="scientific">Devosia algicola</name>
    <dbReference type="NCBI Taxonomy" id="3026418"/>
    <lineage>
        <taxon>Bacteria</taxon>
        <taxon>Pseudomonadati</taxon>
        <taxon>Pseudomonadota</taxon>
        <taxon>Alphaproteobacteria</taxon>
        <taxon>Hyphomicrobiales</taxon>
        <taxon>Devosiaceae</taxon>
        <taxon>Devosia</taxon>
    </lineage>
</organism>
<dbReference type="NCBIfam" id="TIGR00732">
    <property type="entry name" value="dprA"/>
    <property type="match status" value="1"/>
</dbReference>
<dbReference type="InterPro" id="IPR036388">
    <property type="entry name" value="WH-like_DNA-bd_sf"/>
</dbReference>
<name>A0ABY7YQD7_9HYPH</name>
<evidence type="ECO:0000256" key="1">
    <source>
        <dbReference type="ARBA" id="ARBA00006525"/>
    </source>
</evidence>
<dbReference type="InterPro" id="IPR057666">
    <property type="entry name" value="DrpA_SLOG"/>
</dbReference>
<dbReference type="Gene3D" id="1.10.10.10">
    <property type="entry name" value="Winged helix-like DNA-binding domain superfamily/Winged helix DNA-binding domain"/>
    <property type="match status" value="1"/>
</dbReference>
<gene>
    <name evidence="4" type="primary">dprA</name>
    <name evidence="4" type="ORF">PSQ19_04540</name>
</gene>
<reference evidence="4 5" key="1">
    <citation type="submission" date="2023-02" db="EMBL/GenBank/DDBJ databases">
        <title>Devosia algicola sp. nov., isolated from the phycosphere of marine algae.</title>
        <authorList>
            <person name="Kim J.M."/>
            <person name="Lee J.K."/>
            <person name="Choi B.J."/>
            <person name="Bayburt H."/>
            <person name="Jeon C.O."/>
        </authorList>
    </citation>
    <scope>NUCLEOTIDE SEQUENCE [LARGE SCALE GENOMIC DNA]</scope>
    <source>
        <strain evidence="4 5">G20-9</strain>
    </source>
</reference>
<protein>
    <submittedName>
        <fullName evidence="4">DNA-processing protein DprA</fullName>
    </submittedName>
</protein>
<evidence type="ECO:0000313" key="5">
    <source>
        <dbReference type="Proteomes" id="UP001220530"/>
    </source>
</evidence>
<dbReference type="Proteomes" id="UP001220530">
    <property type="component" value="Chromosome"/>
</dbReference>